<evidence type="ECO:0000313" key="3">
    <source>
        <dbReference type="WBParaSite" id="MCOS_0000213301-mRNA-1"/>
    </source>
</evidence>
<name>A0A0R3U5W6_MESCO</name>
<gene>
    <name evidence="1" type="ORF">MCOS_LOCUS2134</name>
</gene>
<dbReference type="WBParaSite" id="MCOS_0000213301-mRNA-1">
    <property type="protein sequence ID" value="MCOS_0000213301-mRNA-1"/>
    <property type="gene ID" value="MCOS_0000213301"/>
</dbReference>
<organism evidence="3">
    <name type="scientific">Mesocestoides corti</name>
    <name type="common">Flatworm</name>
    <dbReference type="NCBI Taxonomy" id="53468"/>
    <lineage>
        <taxon>Eukaryota</taxon>
        <taxon>Metazoa</taxon>
        <taxon>Spiralia</taxon>
        <taxon>Lophotrochozoa</taxon>
        <taxon>Platyhelminthes</taxon>
        <taxon>Cestoda</taxon>
        <taxon>Eucestoda</taxon>
        <taxon>Cyclophyllidea</taxon>
        <taxon>Mesocestoididae</taxon>
        <taxon>Mesocestoides</taxon>
    </lineage>
</organism>
<dbReference type="AlphaFoldDB" id="A0A0R3U5W6"/>
<dbReference type="Proteomes" id="UP000267029">
    <property type="component" value="Unassembled WGS sequence"/>
</dbReference>
<reference evidence="3" key="1">
    <citation type="submission" date="2017-02" db="UniProtKB">
        <authorList>
            <consortium name="WormBaseParasite"/>
        </authorList>
    </citation>
    <scope>IDENTIFICATION</scope>
</reference>
<evidence type="ECO:0000313" key="2">
    <source>
        <dbReference type="Proteomes" id="UP000267029"/>
    </source>
</evidence>
<evidence type="ECO:0000313" key="1">
    <source>
        <dbReference type="EMBL" id="VDD76131.1"/>
    </source>
</evidence>
<protein>
    <submittedName>
        <fullName evidence="3">Transposase</fullName>
    </submittedName>
</protein>
<accession>A0A0R3U5W6</accession>
<dbReference type="EMBL" id="UXSR01000323">
    <property type="protein sequence ID" value="VDD76131.1"/>
    <property type="molecule type" value="Genomic_DNA"/>
</dbReference>
<sequence length="68" mass="7640">MRVCVRACVRGGDDRYELRLDEGRHVRVRPTPPRLASPRLASLQKLLIKGYSGRINTTAEMQAWASCG</sequence>
<keyword evidence="2" id="KW-1185">Reference proteome</keyword>
<reference evidence="1 2" key="2">
    <citation type="submission" date="2018-10" db="EMBL/GenBank/DDBJ databases">
        <authorList>
            <consortium name="Pathogen Informatics"/>
        </authorList>
    </citation>
    <scope>NUCLEOTIDE SEQUENCE [LARGE SCALE GENOMIC DNA]</scope>
</reference>
<proteinExistence type="predicted"/>